<dbReference type="InterPro" id="IPR036514">
    <property type="entry name" value="SGNH_hydro_sf"/>
</dbReference>
<dbReference type="InterPro" id="IPR050592">
    <property type="entry name" value="GDSL_lipolytic_enzyme"/>
</dbReference>
<keyword evidence="2" id="KW-0812">Transmembrane</keyword>
<keyword evidence="2" id="KW-0472">Membrane</keyword>
<feature type="transmembrane region" description="Helical" evidence="2">
    <location>
        <begin position="12"/>
        <end position="28"/>
    </location>
</feature>
<keyword evidence="4" id="KW-1185">Reference proteome</keyword>
<evidence type="ECO:0000313" key="4">
    <source>
        <dbReference type="Proteomes" id="UP001157418"/>
    </source>
</evidence>
<reference evidence="3 4" key="1">
    <citation type="submission" date="2022-01" db="EMBL/GenBank/DDBJ databases">
        <authorList>
            <person name="Xiong W."/>
            <person name="Schranz E."/>
        </authorList>
    </citation>
    <scope>NUCLEOTIDE SEQUENCE [LARGE SCALE GENOMIC DNA]</scope>
</reference>
<gene>
    <name evidence="3" type="ORF">LVIROSA_LOCUS26345</name>
</gene>
<dbReference type="EMBL" id="CAKMRJ010005412">
    <property type="protein sequence ID" value="CAH1440191.1"/>
    <property type="molecule type" value="Genomic_DNA"/>
</dbReference>
<protein>
    <submittedName>
        <fullName evidence="3">Uncharacterized protein</fullName>
    </submittedName>
</protein>
<organism evidence="3 4">
    <name type="scientific">Lactuca virosa</name>
    <dbReference type="NCBI Taxonomy" id="75947"/>
    <lineage>
        <taxon>Eukaryota</taxon>
        <taxon>Viridiplantae</taxon>
        <taxon>Streptophyta</taxon>
        <taxon>Embryophyta</taxon>
        <taxon>Tracheophyta</taxon>
        <taxon>Spermatophyta</taxon>
        <taxon>Magnoliopsida</taxon>
        <taxon>eudicotyledons</taxon>
        <taxon>Gunneridae</taxon>
        <taxon>Pentapetalae</taxon>
        <taxon>asterids</taxon>
        <taxon>campanulids</taxon>
        <taxon>Asterales</taxon>
        <taxon>Asteraceae</taxon>
        <taxon>Cichorioideae</taxon>
        <taxon>Cichorieae</taxon>
        <taxon>Lactucinae</taxon>
        <taxon>Lactuca</taxon>
    </lineage>
</organism>
<proteinExistence type="inferred from homology"/>
<evidence type="ECO:0000256" key="2">
    <source>
        <dbReference type="SAM" id="Phobius"/>
    </source>
</evidence>
<dbReference type="PANTHER" id="PTHR45642">
    <property type="entry name" value="GDSL ESTERASE/LIPASE EXL3"/>
    <property type="match status" value="1"/>
</dbReference>
<dbReference type="AlphaFoldDB" id="A0AAU9NQX1"/>
<dbReference type="Gene3D" id="3.40.50.1110">
    <property type="entry name" value="SGNH hydrolase"/>
    <property type="match status" value="1"/>
</dbReference>
<name>A0AAU9NQX1_9ASTR</name>
<dbReference type="PANTHER" id="PTHR45642:SF90">
    <property type="entry name" value="GDSL LIPASE_ESTERASE, SGNH HYDROLASE SUPERFAMILY"/>
    <property type="match status" value="1"/>
</dbReference>
<dbReference type="InterPro" id="IPR001087">
    <property type="entry name" value="GDSL"/>
</dbReference>
<dbReference type="InterPro" id="IPR035669">
    <property type="entry name" value="SGNH_plant_lipase-like"/>
</dbReference>
<dbReference type="GO" id="GO:0016788">
    <property type="term" value="F:hydrolase activity, acting on ester bonds"/>
    <property type="evidence" value="ECO:0007669"/>
    <property type="project" value="InterPro"/>
</dbReference>
<evidence type="ECO:0000313" key="3">
    <source>
        <dbReference type="EMBL" id="CAH1440191.1"/>
    </source>
</evidence>
<comment type="similarity">
    <text evidence="1">Belongs to the 'GDSL' lipolytic enzyme family.</text>
</comment>
<comment type="caution">
    <text evidence="3">The sequence shown here is derived from an EMBL/GenBank/DDBJ whole genome shotgun (WGS) entry which is preliminary data.</text>
</comment>
<accession>A0AAU9NQX1</accession>
<dbReference type="Pfam" id="PF00657">
    <property type="entry name" value="Lipase_GDSL"/>
    <property type="match status" value="1"/>
</dbReference>
<keyword evidence="2" id="KW-1133">Transmembrane helix</keyword>
<evidence type="ECO:0000256" key="1">
    <source>
        <dbReference type="ARBA" id="ARBA00008668"/>
    </source>
</evidence>
<dbReference type="CDD" id="cd01837">
    <property type="entry name" value="SGNH_plant_lipase_like"/>
    <property type="match status" value="1"/>
</dbReference>
<dbReference type="Proteomes" id="UP001157418">
    <property type="component" value="Unassembled WGS sequence"/>
</dbReference>
<sequence length="308" mass="34671">MRSKIGYTIPNIVFLLFLINVVSLLYQFCNAKSHRISAVFVFGDSTVDPGNNNYLPTVARANFPPYGKDFVNHKPTGRFSNGRLVTDFIASFLGVKENLQPYLDPTLTIDDLMTGVSFASSGGGFDPFTSKLSGALTTSQQLDLFRDYKRKMAMAIGKERTDDLISRAVYILSSGTNDFAFNYYGAIVVRRTAYPTISSYQNFLWQNIESFIQGLMDEGAKKVGVVSAPPIGCLPAIITANSKDPIYGRKCIERFNSISRDYNKLLENKLMGLQRWDTRIIYADIYKPVMDMVTRNRQIDFEEVHRGC</sequence>